<accession>I0Z2X2</accession>
<dbReference type="RefSeq" id="XP_005649535.1">
    <property type="nucleotide sequence ID" value="XM_005649478.1"/>
</dbReference>
<dbReference type="AlphaFoldDB" id="I0Z2X2"/>
<protein>
    <submittedName>
        <fullName evidence="1">Uncharacterized protein</fullName>
    </submittedName>
</protein>
<dbReference type="GeneID" id="17042992"/>
<evidence type="ECO:0000313" key="1">
    <source>
        <dbReference type="EMBL" id="EIE24991.1"/>
    </source>
</evidence>
<dbReference type="Proteomes" id="UP000007264">
    <property type="component" value="Unassembled WGS sequence"/>
</dbReference>
<proteinExistence type="predicted"/>
<keyword evidence="2" id="KW-1185">Reference proteome</keyword>
<gene>
    <name evidence="1" type="ORF">COCSUDRAFT_32531</name>
</gene>
<sequence length="60" mass="6679">MVNLGKAKGLWQSIQLSETSRQFCFDKNPPEGMCDCQHCAQCLGKDDFVGFERLAAIPQS</sequence>
<comment type="caution">
    <text evidence="1">The sequence shown here is derived from an EMBL/GenBank/DDBJ whole genome shotgun (WGS) entry which is preliminary data.</text>
</comment>
<name>I0Z2X2_COCSC</name>
<evidence type="ECO:0000313" key="2">
    <source>
        <dbReference type="Proteomes" id="UP000007264"/>
    </source>
</evidence>
<dbReference type="KEGG" id="csl:COCSUDRAFT_32531"/>
<organism evidence="1 2">
    <name type="scientific">Coccomyxa subellipsoidea (strain C-169)</name>
    <name type="common">Green microalga</name>
    <dbReference type="NCBI Taxonomy" id="574566"/>
    <lineage>
        <taxon>Eukaryota</taxon>
        <taxon>Viridiplantae</taxon>
        <taxon>Chlorophyta</taxon>
        <taxon>core chlorophytes</taxon>
        <taxon>Trebouxiophyceae</taxon>
        <taxon>Trebouxiophyceae incertae sedis</taxon>
        <taxon>Coccomyxaceae</taxon>
        <taxon>Coccomyxa</taxon>
        <taxon>Coccomyxa subellipsoidea</taxon>
    </lineage>
</organism>
<reference evidence="1 2" key="1">
    <citation type="journal article" date="2012" name="Genome Biol.">
        <title>The genome of the polar eukaryotic microalga coccomyxa subellipsoidea reveals traits of cold adaptation.</title>
        <authorList>
            <person name="Blanc G."/>
            <person name="Agarkova I."/>
            <person name="Grimwood J."/>
            <person name="Kuo A."/>
            <person name="Brueggeman A."/>
            <person name="Dunigan D."/>
            <person name="Gurnon J."/>
            <person name="Ladunga I."/>
            <person name="Lindquist E."/>
            <person name="Lucas S."/>
            <person name="Pangilinan J."/>
            <person name="Proschold T."/>
            <person name="Salamov A."/>
            <person name="Schmutz J."/>
            <person name="Weeks D."/>
            <person name="Yamada T."/>
            <person name="Claverie J.M."/>
            <person name="Grigoriev I."/>
            <person name="Van Etten J."/>
            <person name="Lomsadze A."/>
            <person name="Borodovsky M."/>
        </authorList>
    </citation>
    <scope>NUCLEOTIDE SEQUENCE [LARGE SCALE GENOMIC DNA]</scope>
    <source>
        <strain evidence="1 2">C-169</strain>
    </source>
</reference>
<dbReference type="EMBL" id="AGSI01000004">
    <property type="protein sequence ID" value="EIE24991.1"/>
    <property type="molecule type" value="Genomic_DNA"/>
</dbReference>